<dbReference type="CDD" id="cd00531">
    <property type="entry name" value="NTF2_like"/>
    <property type="match status" value="1"/>
</dbReference>
<name>A0ABT2JZS1_9ACTN</name>
<feature type="domain" description="SnoaL-like" evidence="1">
    <location>
        <begin position="12"/>
        <end position="136"/>
    </location>
</feature>
<evidence type="ECO:0000313" key="2">
    <source>
        <dbReference type="EMBL" id="MCT2593413.1"/>
    </source>
</evidence>
<dbReference type="Pfam" id="PF13577">
    <property type="entry name" value="SnoaL_4"/>
    <property type="match status" value="1"/>
</dbReference>
<dbReference type="Gene3D" id="3.10.450.50">
    <property type="match status" value="1"/>
</dbReference>
<reference evidence="2 3" key="1">
    <citation type="submission" date="2021-10" db="EMBL/GenBank/DDBJ databases">
        <title>Streptomyces gossypii sp. nov., isolated from soil collected from cotton field.</title>
        <authorList>
            <person name="Ge X."/>
            <person name="Chen X."/>
            <person name="Liu W."/>
        </authorList>
    </citation>
    <scope>NUCLEOTIDE SEQUENCE [LARGE SCALE GENOMIC DNA]</scope>
    <source>
        <strain evidence="2 3">N2-109</strain>
    </source>
</reference>
<sequence>MTTTTDIQQLHTLADRAALTDLLDRYQHSLDQGPFDAAWAARFYTADAHIEVPVGASEGREEIARDTTRGVGLFARTQHVGTNYVIDLDGDRATVRASVVSLHVLRGERPQEGMFASGGWNDYELLRTDEGWRIHRQAMHITWTQGEPPRM</sequence>
<gene>
    <name evidence="2" type="ORF">LHJ74_26490</name>
</gene>
<dbReference type="EMBL" id="JAJAGO010000014">
    <property type="protein sequence ID" value="MCT2593413.1"/>
    <property type="molecule type" value="Genomic_DNA"/>
</dbReference>
<comment type="caution">
    <text evidence="2">The sequence shown here is derived from an EMBL/GenBank/DDBJ whole genome shotgun (WGS) entry which is preliminary data.</text>
</comment>
<dbReference type="InterPro" id="IPR037401">
    <property type="entry name" value="SnoaL-like"/>
</dbReference>
<protein>
    <submittedName>
        <fullName evidence="2">Nuclear transport factor 2 family protein</fullName>
    </submittedName>
</protein>
<accession>A0ABT2JZS1</accession>
<dbReference type="Proteomes" id="UP001156389">
    <property type="component" value="Unassembled WGS sequence"/>
</dbReference>
<evidence type="ECO:0000313" key="3">
    <source>
        <dbReference type="Proteomes" id="UP001156389"/>
    </source>
</evidence>
<dbReference type="InterPro" id="IPR032710">
    <property type="entry name" value="NTF2-like_dom_sf"/>
</dbReference>
<keyword evidence="3" id="KW-1185">Reference proteome</keyword>
<evidence type="ECO:0000259" key="1">
    <source>
        <dbReference type="Pfam" id="PF13577"/>
    </source>
</evidence>
<organism evidence="2 3">
    <name type="scientific">Streptomyces gossypii</name>
    <dbReference type="NCBI Taxonomy" id="2883101"/>
    <lineage>
        <taxon>Bacteria</taxon>
        <taxon>Bacillati</taxon>
        <taxon>Actinomycetota</taxon>
        <taxon>Actinomycetes</taxon>
        <taxon>Kitasatosporales</taxon>
        <taxon>Streptomycetaceae</taxon>
        <taxon>Streptomyces</taxon>
    </lineage>
</organism>
<proteinExistence type="predicted"/>
<dbReference type="RefSeq" id="WP_260220795.1">
    <property type="nucleotide sequence ID" value="NZ_JAJAGO010000014.1"/>
</dbReference>
<dbReference type="SUPFAM" id="SSF54427">
    <property type="entry name" value="NTF2-like"/>
    <property type="match status" value="1"/>
</dbReference>